<dbReference type="InterPro" id="IPR050582">
    <property type="entry name" value="HAD-like_SerB"/>
</dbReference>
<dbReference type="STRING" id="1172194.WQQ_22950"/>
<dbReference type="Gene3D" id="1.20.1440.100">
    <property type="entry name" value="SG protein - dephosphorylation function"/>
    <property type="match status" value="1"/>
</dbReference>
<gene>
    <name evidence="4" type="ORF">WQQ_22950</name>
</gene>
<dbReference type="SUPFAM" id="SSF56784">
    <property type="entry name" value="HAD-like"/>
    <property type="match status" value="1"/>
</dbReference>
<dbReference type="GO" id="GO:0016787">
    <property type="term" value="F:hydrolase activity"/>
    <property type="evidence" value="ECO:0007669"/>
    <property type="project" value="UniProtKB-KW"/>
</dbReference>
<dbReference type="GO" id="GO:0046872">
    <property type="term" value="F:metal ion binding"/>
    <property type="evidence" value="ECO:0007669"/>
    <property type="project" value="UniProtKB-KW"/>
</dbReference>
<dbReference type="PATRIC" id="fig|1172194.4.peg.2217"/>
<dbReference type="PANTHER" id="PTHR43344:SF13">
    <property type="entry name" value="PHOSPHATASE RV3661-RELATED"/>
    <property type="match status" value="1"/>
</dbReference>
<reference evidence="4 5" key="1">
    <citation type="journal article" date="2012" name="J. Bacteriol.">
        <title>Genome Sequence of n-Alkane-Degrading Hydrocarboniphaga effusa Strain AP103T (ATCC BAA-332T).</title>
        <authorList>
            <person name="Chang H.K."/>
            <person name="Zylstra G.J."/>
            <person name="Chae J.C."/>
        </authorList>
    </citation>
    <scope>NUCLEOTIDE SEQUENCE [LARGE SCALE GENOMIC DNA]</scope>
    <source>
        <strain evidence="4 5">AP103</strain>
    </source>
</reference>
<sequence>MRLALFDLDNTLLAGDSDFLWGQFLIEQGCVDREIYERENLRFYEAYKAGTLDIHEFCRFSFAPLAGNEPAVLLAWRERFVAEKIAPIVAPLAPALLEKHRRQGDHLLITTATNRFVTEPIARLLGVDTLIATDPEIVNGHYTGQVAGLPNFQAGKVVRLEQWIAEQGEPVEHLSFYSDSHNDLPLLERADLPVVVDADARLLAVAGQRGWRSISLRSEIEAS</sequence>
<evidence type="ECO:0000256" key="1">
    <source>
        <dbReference type="ARBA" id="ARBA00022723"/>
    </source>
</evidence>
<keyword evidence="3" id="KW-0460">Magnesium</keyword>
<dbReference type="AlphaFoldDB" id="I8TEM3"/>
<dbReference type="RefSeq" id="WP_007185238.1">
    <property type="nucleotide sequence ID" value="NZ_AKGD01000001.1"/>
</dbReference>
<dbReference type="Pfam" id="PF12710">
    <property type="entry name" value="HAD"/>
    <property type="match status" value="1"/>
</dbReference>
<dbReference type="NCBIfam" id="TIGR01488">
    <property type="entry name" value="HAD-SF-IB"/>
    <property type="match status" value="1"/>
</dbReference>
<dbReference type="PANTHER" id="PTHR43344">
    <property type="entry name" value="PHOSPHOSERINE PHOSPHATASE"/>
    <property type="match status" value="1"/>
</dbReference>
<dbReference type="InterPro" id="IPR023214">
    <property type="entry name" value="HAD_sf"/>
</dbReference>
<accession>I8TEM3</accession>
<comment type="caution">
    <text evidence="4">The sequence shown here is derived from an EMBL/GenBank/DDBJ whole genome shotgun (WGS) entry which is preliminary data.</text>
</comment>
<keyword evidence="2 4" id="KW-0378">Hydrolase</keyword>
<proteinExistence type="predicted"/>
<dbReference type="Gene3D" id="3.40.50.1000">
    <property type="entry name" value="HAD superfamily/HAD-like"/>
    <property type="match status" value="1"/>
</dbReference>
<dbReference type="EMBL" id="AKGD01000001">
    <property type="protein sequence ID" value="EIT72158.1"/>
    <property type="molecule type" value="Genomic_DNA"/>
</dbReference>
<dbReference type="InterPro" id="IPR036412">
    <property type="entry name" value="HAD-like_sf"/>
</dbReference>
<name>I8TEM3_9GAMM</name>
<keyword evidence="1" id="KW-0479">Metal-binding</keyword>
<evidence type="ECO:0000256" key="2">
    <source>
        <dbReference type="ARBA" id="ARBA00022801"/>
    </source>
</evidence>
<evidence type="ECO:0000313" key="5">
    <source>
        <dbReference type="Proteomes" id="UP000003704"/>
    </source>
</evidence>
<organism evidence="4 5">
    <name type="scientific">Hydrocarboniphaga effusa AP103</name>
    <dbReference type="NCBI Taxonomy" id="1172194"/>
    <lineage>
        <taxon>Bacteria</taxon>
        <taxon>Pseudomonadati</taxon>
        <taxon>Pseudomonadota</taxon>
        <taxon>Gammaproteobacteria</taxon>
        <taxon>Nevskiales</taxon>
        <taxon>Nevskiaceae</taxon>
        <taxon>Hydrocarboniphaga</taxon>
    </lineage>
</organism>
<evidence type="ECO:0000313" key="4">
    <source>
        <dbReference type="EMBL" id="EIT72158.1"/>
    </source>
</evidence>
<evidence type="ECO:0000256" key="3">
    <source>
        <dbReference type="ARBA" id="ARBA00022842"/>
    </source>
</evidence>
<dbReference type="OrthoDB" id="9784466at2"/>
<dbReference type="CDD" id="cd02612">
    <property type="entry name" value="HAD_PGPPase"/>
    <property type="match status" value="1"/>
</dbReference>
<dbReference type="Proteomes" id="UP000003704">
    <property type="component" value="Unassembled WGS sequence"/>
</dbReference>
<keyword evidence="5" id="KW-1185">Reference proteome</keyword>
<dbReference type="InterPro" id="IPR006385">
    <property type="entry name" value="HAD_hydro_SerB1"/>
</dbReference>
<protein>
    <submittedName>
        <fullName evidence="4">HAD family hydrolase</fullName>
    </submittedName>
</protein>
<dbReference type="NCBIfam" id="TIGR01490">
    <property type="entry name" value="HAD-SF-IB-hyp1"/>
    <property type="match status" value="1"/>
</dbReference>